<dbReference type="Proteomes" id="UP000664265">
    <property type="component" value="Unassembled WGS sequence"/>
</dbReference>
<organism evidence="4 5">
    <name type="scientific">Prevotella illustrans</name>
    <dbReference type="NCBI Taxonomy" id="2800387"/>
    <lineage>
        <taxon>Bacteria</taxon>
        <taxon>Pseudomonadati</taxon>
        <taxon>Bacteroidota</taxon>
        <taxon>Bacteroidia</taxon>
        <taxon>Bacteroidales</taxon>
        <taxon>Prevotellaceae</taxon>
        <taxon>Prevotella</taxon>
    </lineage>
</organism>
<dbReference type="EMBL" id="JAERMS010000027">
    <property type="protein sequence ID" value="MBO1363801.1"/>
    <property type="molecule type" value="Genomic_DNA"/>
</dbReference>
<reference evidence="4 5" key="1">
    <citation type="submission" date="2021-01" db="EMBL/GenBank/DDBJ databases">
        <title>Prevotella A2931 sp. nov.</title>
        <authorList>
            <person name="Buhl M."/>
            <person name="Oberhettinger P."/>
        </authorList>
    </citation>
    <scope>NUCLEOTIDE SEQUENCE [LARGE SCALE GENOMIC DNA]</scope>
    <source>
        <strain evidence="4 5">A2931</strain>
    </source>
</reference>
<dbReference type="SUPFAM" id="SSF47240">
    <property type="entry name" value="Ferritin-like"/>
    <property type="match status" value="1"/>
</dbReference>
<sequence>MKTLDYLHLNEDKVVNTVNALSLLLADFQVYYSNLRGFHWNVKGKGFFNLHEKYEYFYNDAAAKVDEIAERILQLGGRPENRYSEYLKVARVQEDGFEPTGHEGMRKVLETLSQLIKAEREVLAVANEAGDDVTVSLMSDYLKSQEKTVWMIVSFFGQRPADHE</sequence>
<dbReference type="CDD" id="cd01043">
    <property type="entry name" value="DPS"/>
    <property type="match status" value="1"/>
</dbReference>
<evidence type="ECO:0000313" key="5">
    <source>
        <dbReference type="Proteomes" id="UP000664265"/>
    </source>
</evidence>
<dbReference type="Pfam" id="PF00210">
    <property type="entry name" value="Ferritin"/>
    <property type="match status" value="1"/>
</dbReference>
<evidence type="ECO:0000256" key="2">
    <source>
        <dbReference type="RuleBase" id="RU003875"/>
    </source>
</evidence>
<accession>A0ABS3M6Q0</accession>
<feature type="domain" description="Ferritin/DPS" evidence="3">
    <location>
        <begin position="19"/>
        <end position="156"/>
    </location>
</feature>
<protein>
    <submittedName>
        <fullName evidence="4">DNA starvation/stationary phase protection protein</fullName>
    </submittedName>
</protein>
<comment type="similarity">
    <text evidence="1 2">Belongs to the Dps family.</text>
</comment>
<gene>
    <name evidence="4" type="ORF">JHU38_08475</name>
</gene>
<evidence type="ECO:0000313" key="4">
    <source>
        <dbReference type="EMBL" id="MBO1363801.1"/>
    </source>
</evidence>
<dbReference type="Gene3D" id="1.20.1260.10">
    <property type="match status" value="1"/>
</dbReference>
<dbReference type="InterPro" id="IPR002177">
    <property type="entry name" value="DPS_DNA-bd"/>
</dbReference>
<dbReference type="PROSITE" id="PS00819">
    <property type="entry name" value="DPS_2"/>
    <property type="match status" value="1"/>
</dbReference>
<dbReference type="InterPro" id="IPR012347">
    <property type="entry name" value="Ferritin-like"/>
</dbReference>
<dbReference type="InterPro" id="IPR009078">
    <property type="entry name" value="Ferritin-like_SF"/>
</dbReference>
<dbReference type="PRINTS" id="PR01346">
    <property type="entry name" value="HELNAPAPROT"/>
</dbReference>
<dbReference type="PANTHER" id="PTHR42932:SF1">
    <property type="entry name" value="GENERAL STRESS PROTEIN 20U"/>
    <property type="match status" value="1"/>
</dbReference>
<dbReference type="PANTHER" id="PTHR42932">
    <property type="entry name" value="GENERAL STRESS PROTEIN 20U"/>
    <property type="match status" value="1"/>
</dbReference>
<evidence type="ECO:0000256" key="1">
    <source>
        <dbReference type="ARBA" id="ARBA00009497"/>
    </source>
</evidence>
<dbReference type="PROSITE" id="PS00818">
    <property type="entry name" value="DPS_1"/>
    <property type="match status" value="1"/>
</dbReference>
<evidence type="ECO:0000259" key="3">
    <source>
        <dbReference type="Pfam" id="PF00210"/>
    </source>
</evidence>
<name>A0ABS3M6Q0_9BACT</name>
<dbReference type="PIRSF" id="PIRSF005900">
    <property type="entry name" value="Dps"/>
    <property type="match status" value="1"/>
</dbReference>
<proteinExistence type="inferred from homology"/>
<comment type="caution">
    <text evidence="4">The sequence shown here is derived from an EMBL/GenBank/DDBJ whole genome shotgun (WGS) entry which is preliminary data.</text>
</comment>
<keyword evidence="5" id="KW-1185">Reference proteome</keyword>
<dbReference type="InterPro" id="IPR008331">
    <property type="entry name" value="Ferritin_DPS_dom"/>
</dbReference>
<dbReference type="InterPro" id="IPR023188">
    <property type="entry name" value="DPS_DNA-bd_CS"/>
</dbReference>
<dbReference type="RefSeq" id="WP_107581839.1">
    <property type="nucleotide sequence ID" value="NZ_JAERMS010000027.1"/>
</dbReference>